<evidence type="ECO:0000313" key="4">
    <source>
        <dbReference type="EMBL" id="SEG93720.1"/>
    </source>
</evidence>
<name>A0A1H6E7N7_9PSEU</name>
<reference evidence="4" key="1">
    <citation type="submission" date="2016-10" db="EMBL/GenBank/DDBJ databases">
        <authorList>
            <person name="de Groot N.N."/>
        </authorList>
    </citation>
    <scope>NUCLEOTIDE SEQUENCE [LARGE SCALE GENOMIC DNA]</scope>
    <source>
        <strain evidence="4">ATCC 20501</strain>
    </source>
</reference>
<dbReference type="AlphaFoldDB" id="A0A1H6E7N7"/>
<dbReference type="Pfam" id="PF13411">
    <property type="entry name" value="MerR_1"/>
    <property type="match status" value="1"/>
</dbReference>
<evidence type="ECO:0000313" key="7">
    <source>
        <dbReference type="Proteomes" id="UP000236729"/>
    </source>
</evidence>
<organism evidence="4 7">
    <name type="scientific">Saccharopolyspora kobensis</name>
    <dbReference type="NCBI Taxonomy" id="146035"/>
    <lineage>
        <taxon>Bacteria</taxon>
        <taxon>Bacillati</taxon>
        <taxon>Actinomycetota</taxon>
        <taxon>Actinomycetes</taxon>
        <taxon>Pseudonocardiales</taxon>
        <taxon>Pseudonocardiaceae</taxon>
        <taxon>Saccharopolyspora</taxon>
    </lineage>
</organism>
<keyword evidence="6" id="KW-1185">Reference proteome</keyword>
<dbReference type="PANTHER" id="PTHR30204">
    <property type="entry name" value="REDOX-CYCLING DRUG-SENSING TRANSCRIPTIONAL ACTIVATOR SOXR"/>
    <property type="match status" value="1"/>
</dbReference>
<evidence type="ECO:0000256" key="1">
    <source>
        <dbReference type="ARBA" id="ARBA00023125"/>
    </source>
</evidence>
<dbReference type="SUPFAM" id="SSF46955">
    <property type="entry name" value="Putative DNA-binding domain"/>
    <property type="match status" value="1"/>
</dbReference>
<keyword evidence="2" id="KW-0175">Coiled coil</keyword>
<dbReference type="RefSeq" id="WP_093352041.1">
    <property type="nucleotide sequence ID" value="NZ_FNVB01000009.1"/>
</dbReference>
<evidence type="ECO:0000256" key="2">
    <source>
        <dbReference type="SAM" id="Coils"/>
    </source>
</evidence>
<keyword evidence="1 4" id="KW-0238">DNA-binding</keyword>
<dbReference type="InterPro" id="IPR000551">
    <property type="entry name" value="MerR-type_HTH_dom"/>
</dbReference>
<proteinExistence type="predicted"/>
<reference evidence="6 7" key="2">
    <citation type="submission" date="2016-10" db="EMBL/GenBank/DDBJ databases">
        <authorList>
            <person name="Varghese N."/>
            <person name="Submissions S."/>
        </authorList>
    </citation>
    <scope>NUCLEOTIDE SEQUENCE [LARGE SCALE GENOMIC DNA]</scope>
    <source>
        <strain evidence="7">ATCC 20501</strain>
        <strain evidence="5 6">CGMCC 4.3529</strain>
    </source>
</reference>
<protein>
    <submittedName>
        <fullName evidence="4">DNA-binding transcriptional regulator, MerR family</fullName>
    </submittedName>
</protein>
<dbReference type="PANTHER" id="PTHR30204:SF93">
    <property type="entry name" value="HTH MERR-TYPE DOMAIN-CONTAINING PROTEIN"/>
    <property type="match status" value="1"/>
</dbReference>
<dbReference type="PRINTS" id="PR00040">
    <property type="entry name" value="HTHMERR"/>
</dbReference>
<dbReference type="EMBL" id="FNVB01000009">
    <property type="protein sequence ID" value="SEG93720.1"/>
    <property type="molecule type" value="Genomic_DNA"/>
</dbReference>
<evidence type="ECO:0000259" key="3">
    <source>
        <dbReference type="PROSITE" id="PS50937"/>
    </source>
</evidence>
<dbReference type="InterPro" id="IPR009061">
    <property type="entry name" value="DNA-bd_dom_put_sf"/>
</dbReference>
<sequence length="259" mass="28433">MRIGEIAAMVGVSTRAVRHYHHQGLLPEPQRRANGYRHYGLRDAIALARIRRLTELGLSLDEVRDALADDGGRELREVLVDLDRELAEQEQRIRDRRARLGLLIERAERDELDADSAVSPGTAELLAALNTTEPTSPTGVLERELFALMDTTGGEQRDQALAVVLPAIEDPAVRARGQELQHRLDELAEAAPDDPRVTPLAEELAASIPAEVAALIGDGDADNSFSTALFDSVGPARAEVLRRAIRLLAQRPRDEDDAR</sequence>
<evidence type="ECO:0000313" key="6">
    <source>
        <dbReference type="Proteomes" id="UP000199690"/>
    </source>
</evidence>
<dbReference type="SMART" id="SM00422">
    <property type="entry name" value="HTH_MERR"/>
    <property type="match status" value="1"/>
</dbReference>
<dbReference type="Proteomes" id="UP000236729">
    <property type="component" value="Unassembled WGS sequence"/>
</dbReference>
<dbReference type="InterPro" id="IPR047057">
    <property type="entry name" value="MerR_fam"/>
</dbReference>
<gene>
    <name evidence="4" type="ORF">SAMN02982929_05881</name>
    <name evidence="5" type="ORF">SAMN05216506_104412</name>
</gene>
<dbReference type="Proteomes" id="UP000199690">
    <property type="component" value="Unassembled WGS sequence"/>
</dbReference>
<dbReference type="SMR" id="A0A1H6E7N7"/>
<accession>A0A1H6E7N7</accession>
<dbReference type="CDD" id="cd00592">
    <property type="entry name" value="HTH_MerR-like"/>
    <property type="match status" value="1"/>
</dbReference>
<dbReference type="PROSITE" id="PS50937">
    <property type="entry name" value="HTH_MERR_2"/>
    <property type="match status" value="1"/>
</dbReference>
<dbReference type="GO" id="GO:0003677">
    <property type="term" value="F:DNA binding"/>
    <property type="evidence" value="ECO:0007669"/>
    <property type="project" value="UniProtKB-KW"/>
</dbReference>
<feature type="domain" description="HTH merR-type" evidence="3">
    <location>
        <begin position="1"/>
        <end position="69"/>
    </location>
</feature>
<dbReference type="Gene3D" id="1.10.1660.10">
    <property type="match status" value="1"/>
</dbReference>
<evidence type="ECO:0000313" key="5">
    <source>
        <dbReference type="EMBL" id="SFD47246.1"/>
    </source>
</evidence>
<feature type="coiled-coil region" evidence="2">
    <location>
        <begin position="72"/>
        <end position="99"/>
    </location>
</feature>
<dbReference type="GO" id="GO:0003700">
    <property type="term" value="F:DNA-binding transcription factor activity"/>
    <property type="evidence" value="ECO:0007669"/>
    <property type="project" value="InterPro"/>
</dbReference>
<dbReference type="EMBL" id="FOME01000004">
    <property type="protein sequence ID" value="SFD47246.1"/>
    <property type="molecule type" value="Genomic_DNA"/>
</dbReference>
<accession>A0A1I1SLC1</accession>